<evidence type="ECO:0000313" key="4">
    <source>
        <dbReference type="EMBL" id="EPR77922.1"/>
    </source>
</evidence>
<name>S7W867_SPRLO</name>
<dbReference type="STRING" id="1358809.S7W867"/>
<reference evidence="5" key="1">
    <citation type="journal article" date="2013" name="PLoS Genet.">
        <title>The genome of Spraguea lophii and the basis of host-microsporidian interactions.</title>
        <authorList>
            <person name="Campbell S.E."/>
            <person name="Williams T.A."/>
            <person name="Yousuf A."/>
            <person name="Soanes D.M."/>
            <person name="Paszkiewicz K.H."/>
            <person name="Williams B.A.P."/>
        </authorList>
    </citation>
    <scope>NUCLEOTIDE SEQUENCE [LARGE SCALE GENOMIC DNA]</scope>
    <source>
        <strain evidence="5">42_110</strain>
    </source>
</reference>
<dbReference type="HOGENOM" id="CLU_1670709_0_0_1"/>
<dbReference type="Gene3D" id="3.40.50.300">
    <property type="entry name" value="P-loop containing nucleotide triphosphate hydrolases"/>
    <property type="match status" value="1"/>
</dbReference>
<dbReference type="InterPro" id="IPR006689">
    <property type="entry name" value="Small_GTPase_ARF/SAR"/>
</dbReference>
<dbReference type="SUPFAM" id="SSF52540">
    <property type="entry name" value="P-loop containing nucleoside triphosphate hydrolases"/>
    <property type="match status" value="1"/>
</dbReference>
<dbReference type="GO" id="GO:0005525">
    <property type="term" value="F:GTP binding"/>
    <property type="evidence" value="ECO:0007669"/>
    <property type="project" value="UniProtKB-KW"/>
</dbReference>
<dbReference type="GO" id="GO:0003924">
    <property type="term" value="F:GTPase activity"/>
    <property type="evidence" value="ECO:0007669"/>
    <property type="project" value="InterPro"/>
</dbReference>
<keyword evidence="3" id="KW-0460">Magnesium</keyword>
<keyword evidence="5" id="KW-1185">Reference proteome</keyword>
<keyword evidence="3" id="KW-0479">Metal-binding</keyword>
<dbReference type="InParanoid" id="S7W867"/>
<comment type="caution">
    <text evidence="4">The sequence shown here is derived from an EMBL/GenBank/DDBJ whole genome shotgun (WGS) entry which is preliminary data.</text>
</comment>
<dbReference type="PANTHER" id="PTHR45697">
    <property type="entry name" value="ADP-RIBOSYLATION FACTOR-LIKE PROTEIN 2-RELATED"/>
    <property type="match status" value="1"/>
</dbReference>
<keyword evidence="1" id="KW-0547">Nucleotide-binding</keyword>
<dbReference type="GO" id="GO:0046872">
    <property type="term" value="F:metal ion binding"/>
    <property type="evidence" value="ECO:0007669"/>
    <property type="project" value="UniProtKB-KW"/>
</dbReference>
<dbReference type="Proteomes" id="UP000014978">
    <property type="component" value="Unassembled WGS sequence"/>
</dbReference>
<dbReference type="OMA" id="CHDKELW"/>
<proteinExistence type="predicted"/>
<dbReference type="OrthoDB" id="2011769at2759"/>
<feature type="binding site" evidence="3">
    <location>
        <position position="41"/>
    </location>
    <ligand>
        <name>Mg(2+)</name>
        <dbReference type="ChEBI" id="CHEBI:18420"/>
    </ligand>
</feature>
<evidence type="ECO:0000256" key="1">
    <source>
        <dbReference type="ARBA" id="ARBA00022741"/>
    </source>
</evidence>
<keyword evidence="2" id="KW-0342">GTP-binding</keyword>
<sequence length="175" mass="20386">MVFNCCSPAIRCRMIVIGLDRPGKRRFYSKLTGEHDEIENTLVKHLEQKIEYNGLQIYLCLLDENEGMRKLWSCNAKLADALIYVIDAADSKNFDYSVSEFKTIIEGEKNIEKMNVLLFCNNATNMDGRLNVLEKEYGGYKNISVFPCRIEEWENVDQGMKWLSKRVKSKYKSFN</sequence>
<organism evidence="4 5">
    <name type="scientific">Spraguea lophii (strain 42_110)</name>
    <name type="common">Microsporidian parasite</name>
    <dbReference type="NCBI Taxonomy" id="1358809"/>
    <lineage>
        <taxon>Eukaryota</taxon>
        <taxon>Fungi</taxon>
        <taxon>Fungi incertae sedis</taxon>
        <taxon>Microsporidia</taxon>
        <taxon>Spragueidae</taxon>
        <taxon>Spraguea</taxon>
    </lineage>
</organism>
<evidence type="ECO:0000256" key="3">
    <source>
        <dbReference type="PIRSR" id="PIRSR606689-2"/>
    </source>
</evidence>
<dbReference type="AlphaFoldDB" id="S7W867"/>
<dbReference type="Pfam" id="PF00025">
    <property type="entry name" value="Arf"/>
    <property type="match status" value="1"/>
</dbReference>
<dbReference type="InterPro" id="IPR027417">
    <property type="entry name" value="P-loop_NTPase"/>
</dbReference>
<evidence type="ECO:0000313" key="5">
    <source>
        <dbReference type="Proteomes" id="UP000014978"/>
    </source>
</evidence>
<dbReference type="InterPro" id="IPR044612">
    <property type="entry name" value="ARL2/3"/>
</dbReference>
<gene>
    <name evidence="4" type="ORF">SLOPH_2328</name>
</gene>
<evidence type="ECO:0000256" key="2">
    <source>
        <dbReference type="ARBA" id="ARBA00023134"/>
    </source>
</evidence>
<dbReference type="VEuPathDB" id="MicrosporidiaDB:SLOPH_2328"/>
<protein>
    <submittedName>
        <fullName evidence="4">ADP-ribosylation factor</fullName>
    </submittedName>
</protein>
<accession>S7W867</accession>
<dbReference type="EMBL" id="ATCN01001137">
    <property type="protein sequence ID" value="EPR77922.1"/>
    <property type="molecule type" value="Genomic_DNA"/>
</dbReference>